<accession>A0ABV8YPV8</accession>
<evidence type="ECO:0000256" key="1">
    <source>
        <dbReference type="SAM" id="Phobius"/>
    </source>
</evidence>
<organism evidence="2 3">
    <name type="scientific">Streptomyces xiangluensis</name>
    <dbReference type="NCBI Taxonomy" id="2665720"/>
    <lineage>
        <taxon>Bacteria</taxon>
        <taxon>Bacillati</taxon>
        <taxon>Actinomycetota</taxon>
        <taxon>Actinomycetes</taxon>
        <taxon>Kitasatosporales</taxon>
        <taxon>Streptomycetaceae</taxon>
        <taxon>Streptomyces</taxon>
    </lineage>
</organism>
<proteinExistence type="predicted"/>
<comment type="caution">
    <text evidence="2">The sequence shown here is derived from an EMBL/GenBank/DDBJ whole genome shotgun (WGS) entry which is preliminary data.</text>
</comment>
<dbReference type="RefSeq" id="WP_386344587.1">
    <property type="nucleotide sequence ID" value="NZ_JBHSFG010000037.1"/>
</dbReference>
<keyword evidence="1" id="KW-1133">Transmembrane helix</keyword>
<feature type="transmembrane region" description="Helical" evidence="1">
    <location>
        <begin position="106"/>
        <end position="128"/>
    </location>
</feature>
<name>A0ABV8YPV8_9ACTN</name>
<protein>
    <submittedName>
        <fullName evidence="2">Uncharacterized protein</fullName>
    </submittedName>
</protein>
<evidence type="ECO:0000313" key="3">
    <source>
        <dbReference type="Proteomes" id="UP001596012"/>
    </source>
</evidence>
<feature type="transmembrane region" description="Helical" evidence="1">
    <location>
        <begin position="149"/>
        <end position="168"/>
    </location>
</feature>
<gene>
    <name evidence="2" type="ORF">ACFPH6_22885</name>
</gene>
<reference evidence="3" key="1">
    <citation type="journal article" date="2019" name="Int. J. Syst. Evol. Microbiol.">
        <title>The Global Catalogue of Microorganisms (GCM) 10K type strain sequencing project: providing services to taxonomists for standard genome sequencing and annotation.</title>
        <authorList>
            <consortium name="The Broad Institute Genomics Platform"/>
            <consortium name="The Broad Institute Genome Sequencing Center for Infectious Disease"/>
            <person name="Wu L."/>
            <person name="Ma J."/>
        </authorList>
    </citation>
    <scope>NUCLEOTIDE SEQUENCE [LARGE SCALE GENOMIC DNA]</scope>
    <source>
        <strain evidence="3">DT43</strain>
    </source>
</reference>
<feature type="transmembrane region" description="Helical" evidence="1">
    <location>
        <begin position="41"/>
        <end position="61"/>
    </location>
</feature>
<dbReference type="Proteomes" id="UP001596012">
    <property type="component" value="Unassembled WGS sequence"/>
</dbReference>
<keyword evidence="1" id="KW-0472">Membrane</keyword>
<keyword evidence="3" id="KW-1185">Reference proteome</keyword>
<keyword evidence="1" id="KW-0812">Transmembrane</keyword>
<evidence type="ECO:0000313" key="2">
    <source>
        <dbReference type="EMBL" id="MFC4467338.1"/>
    </source>
</evidence>
<dbReference type="EMBL" id="JBHSFG010000037">
    <property type="protein sequence ID" value="MFC4467338.1"/>
    <property type="molecule type" value="Genomic_DNA"/>
</dbReference>
<sequence length="199" mass="20745">MSAWLVPNRTVGGTAVRAAGHALAATALAAGLRHATTDSRVSWPALALAAAVLAGCAYAVLREGAPRWGVFALAAVQALLPGYLELTGTEIPAAALDDHLRLPSVWHHNALVMAALNFLVGLALLCFFRSASELPGRLSHAVAGAVRGWWTRLLYVIGLVLGLTGTPLPQPARPPLPAVSLPRPHALTVLLHRAQPCAP</sequence>